<dbReference type="InterPro" id="IPR046960">
    <property type="entry name" value="PPR_At4g14850-like_plant"/>
</dbReference>
<name>A0A5N5K1V4_9ROSI</name>
<keyword evidence="4" id="KW-1185">Reference proteome</keyword>
<dbReference type="PANTHER" id="PTHR47926:SF391">
    <property type="entry name" value="TETRATRICOPEPTIDE-LIKE HELICAL DOMAIN SUPERFAMILY"/>
    <property type="match status" value="1"/>
</dbReference>
<dbReference type="InterPro" id="IPR002885">
    <property type="entry name" value="PPR_rpt"/>
</dbReference>
<feature type="repeat" description="PPR" evidence="2">
    <location>
        <begin position="440"/>
        <end position="474"/>
    </location>
</feature>
<feature type="repeat" description="PPR" evidence="2">
    <location>
        <begin position="302"/>
        <end position="336"/>
    </location>
</feature>
<feature type="repeat" description="PPR" evidence="2">
    <location>
        <begin position="338"/>
        <end position="368"/>
    </location>
</feature>
<protein>
    <submittedName>
        <fullName evidence="3">Uncharacterized protein</fullName>
    </submittedName>
</protein>
<dbReference type="GO" id="GO:0009451">
    <property type="term" value="P:RNA modification"/>
    <property type="evidence" value="ECO:0007669"/>
    <property type="project" value="InterPro"/>
</dbReference>
<dbReference type="GO" id="GO:0003723">
    <property type="term" value="F:RNA binding"/>
    <property type="evidence" value="ECO:0007669"/>
    <property type="project" value="InterPro"/>
</dbReference>
<dbReference type="NCBIfam" id="TIGR00756">
    <property type="entry name" value="PPR"/>
    <property type="match status" value="4"/>
</dbReference>
<dbReference type="Pfam" id="PF01535">
    <property type="entry name" value="PPR"/>
    <property type="match status" value="1"/>
</dbReference>
<keyword evidence="1" id="KW-0677">Repeat</keyword>
<dbReference type="InterPro" id="IPR046848">
    <property type="entry name" value="E_motif"/>
</dbReference>
<feature type="repeat" description="PPR" evidence="2">
    <location>
        <begin position="100"/>
        <end position="134"/>
    </location>
</feature>
<evidence type="ECO:0000313" key="4">
    <source>
        <dbReference type="Proteomes" id="UP000326939"/>
    </source>
</evidence>
<dbReference type="PANTHER" id="PTHR47926">
    <property type="entry name" value="PENTATRICOPEPTIDE REPEAT-CONTAINING PROTEIN"/>
    <property type="match status" value="1"/>
</dbReference>
<evidence type="ECO:0000256" key="1">
    <source>
        <dbReference type="ARBA" id="ARBA00022737"/>
    </source>
</evidence>
<evidence type="ECO:0000256" key="2">
    <source>
        <dbReference type="PROSITE-ProRule" id="PRU00708"/>
    </source>
</evidence>
<proteinExistence type="predicted"/>
<comment type="caution">
    <text evidence="3">The sequence shown here is derived from an EMBL/GenBank/DDBJ whole genome shotgun (WGS) entry which is preliminary data.</text>
</comment>
<dbReference type="Pfam" id="PF20431">
    <property type="entry name" value="E_motif"/>
    <property type="match status" value="1"/>
</dbReference>
<dbReference type="Gene3D" id="1.25.40.10">
    <property type="entry name" value="Tetratricopeptide repeat domain"/>
    <property type="match status" value="3"/>
</dbReference>
<reference evidence="4" key="1">
    <citation type="journal article" date="2019" name="Gigascience">
        <title>De novo genome assembly of the endangered Acer yangbiense, a plant species with extremely small populations endemic to Yunnan Province, China.</title>
        <authorList>
            <person name="Yang J."/>
            <person name="Wariss H.M."/>
            <person name="Tao L."/>
            <person name="Zhang R."/>
            <person name="Yun Q."/>
            <person name="Hollingsworth P."/>
            <person name="Dao Z."/>
            <person name="Luo G."/>
            <person name="Guo H."/>
            <person name="Ma Y."/>
            <person name="Sun W."/>
        </authorList>
    </citation>
    <scope>NUCLEOTIDE SEQUENCE [LARGE SCALE GENOMIC DNA]</scope>
    <source>
        <strain evidence="4">cv. br00</strain>
    </source>
</reference>
<dbReference type="FunFam" id="1.25.40.10:FF:000427">
    <property type="entry name" value="Pentatricopeptide repeat-containing protein chloroplastic"/>
    <property type="match status" value="1"/>
</dbReference>
<dbReference type="Pfam" id="PF13041">
    <property type="entry name" value="PPR_2"/>
    <property type="match status" value="3"/>
</dbReference>
<dbReference type="AlphaFoldDB" id="A0A5N5K1V4"/>
<evidence type="ECO:0000313" key="3">
    <source>
        <dbReference type="EMBL" id="KAB5524284.1"/>
    </source>
</evidence>
<dbReference type="EMBL" id="VDCV01000015">
    <property type="protein sequence ID" value="KAB5524284.1"/>
    <property type="molecule type" value="Genomic_DNA"/>
</dbReference>
<dbReference type="FunFam" id="1.25.40.10:FF:000345">
    <property type="entry name" value="Pentatricopeptide repeat-containing protein"/>
    <property type="match status" value="1"/>
</dbReference>
<dbReference type="SUPFAM" id="SSF48452">
    <property type="entry name" value="TPR-like"/>
    <property type="match status" value="1"/>
</dbReference>
<organism evidence="3 4">
    <name type="scientific">Salix brachista</name>
    <dbReference type="NCBI Taxonomy" id="2182728"/>
    <lineage>
        <taxon>Eukaryota</taxon>
        <taxon>Viridiplantae</taxon>
        <taxon>Streptophyta</taxon>
        <taxon>Embryophyta</taxon>
        <taxon>Tracheophyta</taxon>
        <taxon>Spermatophyta</taxon>
        <taxon>Magnoliopsida</taxon>
        <taxon>eudicotyledons</taxon>
        <taxon>Gunneridae</taxon>
        <taxon>Pentapetalae</taxon>
        <taxon>rosids</taxon>
        <taxon>fabids</taxon>
        <taxon>Malpighiales</taxon>
        <taxon>Salicaceae</taxon>
        <taxon>Saliceae</taxon>
        <taxon>Salix</taxon>
    </lineage>
</organism>
<accession>A0A5N5K1V4</accession>
<sequence length="730" mass="82356">MIINYVCRLKSNLKALQLGSFRARFSTISTVSISKEEAIISFLKNCSCMKDLKQIHARVIQLGFEQSRFVVGKVIVFCAAAEHGDMSYAVSVFEKIGDPDAFIFNTMIRGFGKANDPRKAFDYYKIMQERGLESDSFTFSFLLKVCGQLGSVLSGRIMHCSTLKHGLDSHVFVRNTLVHMYGMFKDIEASRQLFEEIPNPELVAWNIMIDCHVSCGKFNEALDMFSRMLRFGIEPDEATFVVILSACSTLGALDFGRWVHSCISNNGRGCITEVNNSLLDMYAKCGALDEAFEIFNGMNKKNTVTWNTMILGLASHGYANEALVLFSNMLEQKLWVPDDITFLVVLSACSHGGMVDKGWRFFDIMKKEYHIQPTIKHYGCMVDLLGRAGFVEDAYRLISSMPMQCNAIVWRTLLAACRLHGNVELGEQVRKQLLELEPDHSSDYVLLANTYASAGRWNEAMRVRKTMQKRGVQKPEPGNSVVGRHPSLSSYKLKQFSLALSRVLLGGCGRLVVQLKLCKFHHADVKKKIRHANSLCHISDPYDARYWFIMGSKSSTHFCGIEEMALLRGQKLFRTKLLLLKKREFLVEAFGAYQLPCNCSRSWRSLLNSESDLGLNSGLSGDGENVYPIRLSYQLRFKFLNKEEPDDINCRGVLYIYISGNSVNGQNVYPKLPAVIQGENWIWPAAGSNYKLEAMQNAFCSLNSSLTFDDGILISMDNFLREMLGSLFQS</sequence>
<dbReference type="PROSITE" id="PS51375">
    <property type="entry name" value="PPR"/>
    <property type="match status" value="5"/>
</dbReference>
<dbReference type="Proteomes" id="UP000326939">
    <property type="component" value="Chromosome 15"/>
</dbReference>
<dbReference type="InterPro" id="IPR011990">
    <property type="entry name" value="TPR-like_helical_dom_sf"/>
</dbReference>
<feature type="repeat" description="PPR" evidence="2">
    <location>
        <begin position="201"/>
        <end position="235"/>
    </location>
</feature>
<gene>
    <name evidence="3" type="ORF">DKX38_022033</name>
</gene>